<proteinExistence type="predicted"/>
<gene>
    <name evidence="2" type="ORF">FGO68_gene9603</name>
</gene>
<comment type="caution">
    <text evidence="2">The sequence shown here is derived from an EMBL/GenBank/DDBJ whole genome shotgun (WGS) entry which is preliminary data.</text>
</comment>
<feature type="region of interest" description="Disordered" evidence="1">
    <location>
        <begin position="178"/>
        <end position="199"/>
    </location>
</feature>
<name>A0A8J8T703_HALGN</name>
<organism evidence="2 3">
    <name type="scientific">Halteria grandinella</name>
    <dbReference type="NCBI Taxonomy" id="5974"/>
    <lineage>
        <taxon>Eukaryota</taxon>
        <taxon>Sar</taxon>
        <taxon>Alveolata</taxon>
        <taxon>Ciliophora</taxon>
        <taxon>Intramacronucleata</taxon>
        <taxon>Spirotrichea</taxon>
        <taxon>Stichotrichia</taxon>
        <taxon>Sporadotrichida</taxon>
        <taxon>Halteriidae</taxon>
        <taxon>Halteria</taxon>
    </lineage>
</organism>
<accession>A0A8J8T703</accession>
<dbReference type="EMBL" id="RRYP01003190">
    <property type="protein sequence ID" value="TNV84050.1"/>
    <property type="molecule type" value="Genomic_DNA"/>
</dbReference>
<sequence>MVEEVSSLIDDIQSSCNRDADLNEDQKQRIAMYMEIVKETMENQHKIIVSYEGITKKLEAQINECQGAMDDSTKRETEQLQLIMSLKEQYDKLGKKEGEEGEGDDDEDEDDCDLCEAYEDENSLLRERCDAQAVVIKKLSQAQEMLMMQYKVMEVGLNQELEAIQKTQEEIENMKNEVAQAAAAEPAPPQQEKENDKAE</sequence>
<protein>
    <submittedName>
        <fullName evidence="2">Uncharacterized protein</fullName>
    </submittedName>
</protein>
<dbReference type="Proteomes" id="UP000785679">
    <property type="component" value="Unassembled WGS sequence"/>
</dbReference>
<reference evidence="2" key="1">
    <citation type="submission" date="2019-06" db="EMBL/GenBank/DDBJ databases">
        <authorList>
            <person name="Zheng W."/>
        </authorList>
    </citation>
    <scope>NUCLEOTIDE SEQUENCE</scope>
    <source>
        <strain evidence="2">QDHG01</strain>
    </source>
</reference>
<evidence type="ECO:0000256" key="1">
    <source>
        <dbReference type="SAM" id="MobiDB-lite"/>
    </source>
</evidence>
<evidence type="ECO:0000313" key="2">
    <source>
        <dbReference type="EMBL" id="TNV84050.1"/>
    </source>
</evidence>
<evidence type="ECO:0000313" key="3">
    <source>
        <dbReference type="Proteomes" id="UP000785679"/>
    </source>
</evidence>
<keyword evidence="3" id="KW-1185">Reference proteome</keyword>
<dbReference type="AlphaFoldDB" id="A0A8J8T703"/>